<feature type="compositionally biased region" description="Pro residues" evidence="1">
    <location>
        <begin position="1"/>
        <end position="10"/>
    </location>
</feature>
<dbReference type="Proteomes" id="UP000293719">
    <property type="component" value="Chromosome"/>
</dbReference>
<sequence length="88" mass="9613">MSGITPPPIFIKPRKPGNSPQAEQRFYESCDHGFAIGLEGALADIAMVLARRRRGPAAIDKARTAAFKIALRSTEPAPHDRADPRCRC</sequence>
<dbReference type="KEGG" id="rpod:E0E05_02460"/>
<organism evidence="2 3">
    <name type="scientific">Roseitalea porphyridii</name>
    <dbReference type="NCBI Taxonomy" id="1852022"/>
    <lineage>
        <taxon>Bacteria</taxon>
        <taxon>Pseudomonadati</taxon>
        <taxon>Pseudomonadota</taxon>
        <taxon>Alphaproteobacteria</taxon>
        <taxon>Hyphomicrobiales</taxon>
        <taxon>Ahrensiaceae</taxon>
        <taxon>Roseitalea</taxon>
    </lineage>
</organism>
<name>A0A4P6UZ16_9HYPH</name>
<dbReference type="EMBL" id="CP036532">
    <property type="protein sequence ID" value="QBK29554.1"/>
    <property type="molecule type" value="Genomic_DNA"/>
</dbReference>
<proteinExistence type="predicted"/>
<evidence type="ECO:0000313" key="3">
    <source>
        <dbReference type="Proteomes" id="UP000293719"/>
    </source>
</evidence>
<reference evidence="2 3" key="1">
    <citation type="journal article" date="2017" name="Int. J. Syst. Evol. Microbiol.">
        <title>Roseitalea porphyridii gen. nov., sp. nov., isolated from a red alga, and reclassification of Hoeflea suaedae Chung et al. 2013 as Pseudohoeflea suaedae gen. nov., comb. nov.</title>
        <authorList>
            <person name="Hyeon J.W."/>
            <person name="Jeong S.E."/>
            <person name="Baek K."/>
            <person name="Jeon C.O."/>
        </authorList>
    </citation>
    <scope>NUCLEOTIDE SEQUENCE [LARGE SCALE GENOMIC DNA]</scope>
    <source>
        <strain evidence="2 3">MA7-20</strain>
    </source>
</reference>
<keyword evidence="3" id="KW-1185">Reference proteome</keyword>
<gene>
    <name evidence="2" type="ORF">E0E05_02460</name>
</gene>
<evidence type="ECO:0000256" key="1">
    <source>
        <dbReference type="SAM" id="MobiDB-lite"/>
    </source>
</evidence>
<dbReference type="AlphaFoldDB" id="A0A4P6UZ16"/>
<feature type="region of interest" description="Disordered" evidence="1">
    <location>
        <begin position="1"/>
        <end position="22"/>
    </location>
</feature>
<evidence type="ECO:0000313" key="2">
    <source>
        <dbReference type="EMBL" id="QBK29554.1"/>
    </source>
</evidence>
<dbReference type="GeneID" id="90766146"/>
<accession>A0A4P6UZ16</accession>
<dbReference type="RefSeq" id="WP_131615270.1">
    <property type="nucleotide sequence ID" value="NZ_CP036532.1"/>
</dbReference>
<protein>
    <submittedName>
        <fullName evidence="2">Uncharacterized protein</fullName>
    </submittedName>
</protein>